<name>A0A7H9CFI6_9BACT</name>
<keyword evidence="3 6" id="KW-0812">Transmembrane</keyword>
<keyword evidence="2" id="KW-1003">Cell membrane</keyword>
<evidence type="ECO:0000256" key="6">
    <source>
        <dbReference type="SAM" id="Phobius"/>
    </source>
</evidence>
<dbReference type="PANTHER" id="PTHR43302">
    <property type="entry name" value="TRANSPORTER ARSB-RELATED"/>
    <property type="match status" value="1"/>
</dbReference>
<reference evidence="7 8" key="1">
    <citation type="submission" date="2020-02" db="EMBL/GenBank/DDBJ databases">
        <title>Complete genome sequence of the novel Campylobacter species Candidatus Campylobacter infans.</title>
        <authorList>
            <person name="Duim B."/>
            <person name="Zomer A."/>
            <person name="van der Graaf L."/>
            <person name="Wagenaar J."/>
        </authorList>
    </citation>
    <scope>NUCLEOTIDE SEQUENCE [LARGE SCALE GENOMIC DNA]</scope>
    <source>
        <strain evidence="7 8">19S00001</strain>
    </source>
</reference>
<dbReference type="EMBL" id="CP049075">
    <property type="protein sequence ID" value="QLI04722.1"/>
    <property type="molecule type" value="Genomic_DNA"/>
</dbReference>
<proteinExistence type="predicted"/>
<feature type="transmembrane region" description="Helical" evidence="6">
    <location>
        <begin position="328"/>
        <end position="348"/>
    </location>
</feature>
<feature type="transmembrane region" description="Helical" evidence="6">
    <location>
        <begin position="147"/>
        <end position="169"/>
    </location>
</feature>
<dbReference type="KEGG" id="cinf:CINF_0172"/>
<feature type="transmembrane region" description="Helical" evidence="6">
    <location>
        <begin position="32"/>
        <end position="52"/>
    </location>
</feature>
<feature type="transmembrane region" description="Helical" evidence="6">
    <location>
        <begin position="288"/>
        <end position="308"/>
    </location>
</feature>
<evidence type="ECO:0000313" key="7">
    <source>
        <dbReference type="EMBL" id="QLI04722.1"/>
    </source>
</evidence>
<dbReference type="Pfam" id="PF02040">
    <property type="entry name" value="ArsB"/>
    <property type="match status" value="1"/>
</dbReference>
<gene>
    <name evidence="7" type="primary">arsB</name>
    <name evidence="7" type="ORF">CINF_0172</name>
</gene>
<comment type="subcellular location">
    <subcellularLocation>
        <location evidence="1">Cell membrane</location>
        <topology evidence="1">Multi-pass membrane protein</topology>
    </subcellularLocation>
</comment>
<keyword evidence="4 6" id="KW-1133">Transmembrane helix</keyword>
<evidence type="ECO:0000256" key="4">
    <source>
        <dbReference type="ARBA" id="ARBA00022989"/>
    </source>
</evidence>
<keyword evidence="5 6" id="KW-0472">Membrane</keyword>
<feature type="transmembrane region" description="Helical" evidence="6">
    <location>
        <begin position="59"/>
        <end position="87"/>
    </location>
</feature>
<evidence type="ECO:0000313" key="8">
    <source>
        <dbReference type="Proteomes" id="UP000509414"/>
    </source>
</evidence>
<evidence type="ECO:0000256" key="1">
    <source>
        <dbReference type="ARBA" id="ARBA00004651"/>
    </source>
</evidence>
<evidence type="ECO:0000256" key="2">
    <source>
        <dbReference type="ARBA" id="ARBA00022475"/>
    </source>
</evidence>
<evidence type="ECO:0000256" key="3">
    <source>
        <dbReference type="ARBA" id="ARBA00022692"/>
    </source>
</evidence>
<feature type="transmembrane region" description="Helical" evidence="6">
    <location>
        <begin position="256"/>
        <end position="276"/>
    </location>
</feature>
<feature type="transmembrane region" description="Helical" evidence="6">
    <location>
        <begin position="234"/>
        <end position="250"/>
    </location>
</feature>
<dbReference type="PRINTS" id="PR00758">
    <property type="entry name" value="ARSENICPUMP"/>
</dbReference>
<dbReference type="AlphaFoldDB" id="A0A7H9CFI6"/>
<protein>
    <submittedName>
        <fullName evidence="7">Arsenical pump membrane protein</fullName>
    </submittedName>
</protein>
<dbReference type="GO" id="GO:0005886">
    <property type="term" value="C:plasma membrane"/>
    <property type="evidence" value="ECO:0007669"/>
    <property type="project" value="UniProtKB-SubCell"/>
</dbReference>
<dbReference type="RefSeq" id="WP_179975404.1">
    <property type="nucleotide sequence ID" value="NZ_CP049075.1"/>
</dbReference>
<feature type="transmembrane region" description="Helical" evidence="6">
    <location>
        <begin position="107"/>
        <end position="140"/>
    </location>
</feature>
<sequence>MLAFLIFALTLFGILTRPFGLGVWVYSSLGALFALAFELINFNDLAFIFWLIWDSSLTLIGLIVISLCLQSLGFFERLIFLVLRLCVSAKNHTNFNQNLLIINAKTLFIKLSILCALCSSVLANDGAILIFTPLVLGLFLRAKKADFALIVVFLFGMSFICDISSNALIISNLTNIITANYHNIAFDDFAKIMFLPNLFGFVCGLVLFLLIFSKRFGQDLIFCHIRAPKLPNKLFIFHLMLLVCFVLSYFAGRNFGLPFCVNSMIFALILLCILWHKSPKKTINIIKNAPFSIIIFIFGLFIVVFALSKIEISNFIATFFNVILQDKLSAIFGTGFISALGAGVFNNLPMVLFGNLAINDFLLSSQSFDENTRQMLAYAHLLGANIGSKLTPIGSLCTLLWLGLLAKKRVKISYTKYFSYSLIFTLPVLFVALFALFIVFA</sequence>
<accession>A0A7H9CFI6</accession>
<keyword evidence="8" id="KW-1185">Reference proteome</keyword>
<dbReference type="PANTHER" id="PTHR43302:SF5">
    <property type="entry name" value="TRANSPORTER ARSB-RELATED"/>
    <property type="match status" value="1"/>
</dbReference>
<evidence type="ECO:0000256" key="5">
    <source>
        <dbReference type="ARBA" id="ARBA00023136"/>
    </source>
</evidence>
<dbReference type="GO" id="GO:0015105">
    <property type="term" value="F:arsenite transmembrane transporter activity"/>
    <property type="evidence" value="ECO:0007669"/>
    <property type="project" value="InterPro"/>
</dbReference>
<dbReference type="InterPro" id="IPR000802">
    <property type="entry name" value="Arsenical_pump_ArsB"/>
</dbReference>
<dbReference type="Proteomes" id="UP000509414">
    <property type="component" value="Chromosome"/>
</dbReference>
<feature type="transmembrane region" description="Helical" evidence="6">
    <location>
        <begin position="417"/>
        <end position="440"/>
    </location>
</feature>
<feature type="transmembrane region" description="Helical" evidence="6">
    <location>
        <begin position="189"/>
        <end position="213"/>
    </location>
</feature>
<organism evidence="7 8">
    <name type="scientific">Candidatus Campylobacter infans</name>
    <dbReference type="NCBI Taxonomy" id="2561898"/>
    <lineage>
        <taxon>Bacteria</taxon>
        <taxon>Pseudomonadati</taxon>
        <taxon>Campylobacterota</taxon>
        <taxon>Epsilonproteobacteria</taxon>
        <taxon>Campylobacterales</taxon>
        <taxon>Campylobacteraceae</taxon>
        <taxon>Campylobacter</taxon>
    </lineage>
</organism>